<organism evidence="2 3">
    <name type="scientific">Brassica cretica</name>
    <name type="common">Mustard</name>
    <dbReference type="NCBI Taxonomy" id="69181"/>
    <lineage>
        <taxon>Eukaryota</taxon>
        <taxon>Viridiplantae</taxon>
        <taxon>Streptophyta</taxon>
        <taxon>Embryophyta</taxon>
        <taxon>Tracheophyta</taxon>
        <taxon>Spermatophyta</taxon>
        <taxon>Magnoliopsida</taxon>
        <taxon>eudicotyledons</taxon>
        <taxon>Gunneridae</taxon>
        <taxon>Pentapetalae</taxon>
        <taxon>rosids</taxon>
        <taxon>malvids</taxon>
        <taxon>Brassicales</taxon>
        <taxon>Brassicaceae</taxon>
        <taxon>Brassiceae</taxon>
        <taxon>Brassica</taxon>
    </lineage>
</organism>
<sequence length="200" mass="22363">MPKNLWERVKLPRNYEKALETIDNNLMAAQQAGYEAQKRLNQQMMEMMQSMYPNEVYPNEVFPNVQDPWLRSSEIPDEIPRNISSELPRIGPSESPSKYPEEVLPRVANVIWVLLILRLKSISGGGGGDEVAVTVTPSLVTTTTIAISPIHHRSSPPPPPSLVTTSTTIAFHIRLRRSPSSPESRPPLSEALFRSNNIGK</sequence>
<protein>
    <recommendedName>
        <fullName evidence="4">LOB domain-containing protein</fullName>
    </recommendedName>
</protein>
<evidence type="ECO:0000256" key="1">
    <source>
        <dbReference type="SAM" id="MobiDB-lite"/>
    </source>
</evidence>
<name>A0ABQ7DFW1_BRACR</name>
<keyword evidence="3" id="KW-1185">Reference proteome</keyword>
<reference evidence="2 3" key="1">
    <citation type="journal article" date="2020" name="BMC Genomics">
        <title>Intraspecific diversification of the crop wild relative Brassica cretica Lam. using demographic model selection.</title>
        <authorList>
            <person name="Kioukis A."/>
            <person name="Michalopoulou V.A."/>
            <person name="Briers L."/>
            <person name="Pirintsos S."/>
            <person name="Studholme D.J."/>
            <person name="Pavlidis P."/>
            <person name="Sarris P.F."/>
        </authorList>
    </citation>
    <scope>NUCLEOTIDE SEQUENCE [LARGE SCALE GENOMIC DNA]</scope>
    <source>
        <strain evidence="3">cv. PFS-1207/04</strain>
    </source>
</reference>
<dbReference type="Proteomes" id="UP000266723">
    <property type="component" value="Unassembled WGS sequence"/>
</dbReference>
<comment type="caution">
    <text evidence="2">The sequence shown here is derived from an EMBL/GenBank/DDBJ whole genome shotgun (WGS) entry which is preliminary data.</text>
</comment>
<evidence type="ECO:0008006" key="4">
    <source>
        <dbReference type="Google" id="ProtNLM"/>
    </source>
</evidence>
<accession>A0ABQ7DFW1</accession>
<feature type="compositionally biased region" description="Low complexity" evidence="1">
    <location>
        <begin position="178"/>
        <end position="190"/>
    </location>
</feature>
<proteinExistence type="predicted"/>
<dbReference type="EMBL" id="QGKV02000649">
    <property type="protein sequence ID" value="KAF3575771.1"/>
    <property type="molecule type" value="Genomic_DNA"/>
</dbReference>
<gene>
    <name evidence="2" type="ORF">DY000_02030222</name>
</gene>
<evidence type="ECO:0000313" key="3">
    <source>
        <dbReference type="Proteomes" id="UP000266723"/>
    </source>
</evidence>
<feature type="region of interest" description="Disordered" evidence="1">
    <location>
        <begin position="176"/>
        <end position="200"/>
    </location>
</feature>
<evidence type="ECO:0000313" key="2">
    <source>
        <dbReference type="EMBL" id="KAF3575771.1"/>
    </source>
</evidence>